<accession>A0ACC3AL38</accession>
<evidence type="ECO:0000313" key="2">
    <source>
        <dbReference type="Proteomes" id="UP001177260"/>
    </source>
</evidence>
<organism evidence="1 2">
    <name type="scientific">Aspergillus melleus</name>
    <dbReference type="NCBI Taxonomy" id="138277"/>
    <lineage>
        <taxon>Eukaryota</taxon>
        <taxon>Fungi</taxon>
        <taxon>Dikarya</taxon>
        <taxon>Ascomycota</taxon>
        <taxon>Pezizomycotina</taxon>
        <taxon>Eurotiomycetes</taxon>
        <taxon>Eurotiomycetidae</taxon>
        <taxon>Eurotiales</taxon>
        <taxon>Aspergillaceae</taxon>
        <taxon>Aspergillus</taxon>
        <taxon>Aspergillus subgen. Circumdati</taxon>
    </lineage>
</organism>
<gene>
    <name evidence="1" type="ORF">N8T08_004200</name>
</gene>
<protein>
    <submittedName>
        <fullName evidence="1">Uncharacterized protein</fullName>
    </submittedName>
</protein>
<feature type="non-terminal residue" evidence="1">
    <location>
        <position position="170"/>
    </location>
</feature>
<name>A0ACC3AL38_9EURO</name>
<proteinExistence type="predicted"/>
<feature type="non-terminal residue" evidence="1">
    <location>
        <position position="1"/>
    </location>
</feature>
<dbReference type="Proteomes" id="UP001177260">
    <property type="component" value="Unassembled WGS sequence"/>
</dbReference>
<dbReference type="EMBL" id="JAOPJF010000221">
    <property type="protein sequence ID" value="KAK1138213.1"/>
    <property type="molecule type" value="Genomic_DNA"/>
</dbReference>
<evidence type="ECO:0000313" key="1">
    <source>
        <dbReference type="EMBL" id="KAK1138213.1"/>
    </source>
</evidence>
<reference evidence="1 2" key="1">
    <citation type="journal article" date="2023" name="ACS Omega">
        <title>Identification of the Neoaspergillic Acid Biosynthesis Gene Cluster by Establishing an In Vitro CRISPR-Ribonucleoprotein Genetic System in Aspergillus melleus.</title>
        <authorList>
            <person name="Yuan B."/>
            <person name="Grau M.F."/>
            <person name="Murata R.M."/>
            <person name="Torok T."/>
            <person name="Venkateswaran K."/>
            <person name="Stajich J.E."/>
            <person name="Wang C.C.C."/>
        </authorList>
    </citation>
    <scope>NUCLEOTIDE SEQUENCE [LARGE SCALE GENOMIC DNA]</scope>
    <source>
        <strain evidence="1 2">IMV 1140</strain>
    </source>
</reference>
<sequence length="170" mass="17992">VGAQCCPGRPVLGHLRQPASARRGDGLVHVRHDVPASTGTYYLGFRVDRLVEVDFLGRTHHRRRGISAPGHHAGDVHACVNSAIREVSAARRGEIVGVGGVPCADARVLAEDGLGAEPAVRYDHARAHRVLLLVVSCPDLLHLIPVLSGISDCVPAYVPPPSHIKLANGS</sequence>
<keyword evidence="2" id="KW-1185">Reference proteome</keyword>
<comment type="caution">
    <text evidence="1">The sequence shown here is derived from an EMBL/GenBank/DDBJ whole genome shotgun (WGS) entry which is preliminary data.</text>
</comment>